<dbReference type="Proteomes" id="UP000707352">
    <property type="component" value="Unassembled WGS sequence"/>
</dbReference>
<accession>A0ABX0VA95</accession>
<feature type="domain" description="Peptidase S49" evidence="5">
    <location>
        <begin position="86"/>
        <end position="229"/>
    </location>
</feature>
<comment type="similarity">
    <text evidence="1">Belongs to the peptidase S49 family.</text>
</comment>
<dbReference type="PANTHER" id="PTHR42987">
    <property type="entry name" value="PEPTIDASE S49"/>
    <property type="match status" value="1"/>
</dbReference>
<dbReference type="Gene3D" id="6.20.330.10">
    <property type="match status" value="1"/>
</dbReference>
<dbReference type="EMBL" id="JAATJS010000003">
    <property type="protein sequence ID" value="NIX76739.1"/>
    <property type="molecule type" value="Genomic_DNA"/>
</dbReference>
<keyword evidence="4" id="KW-0720">Serine protease</keyword>
<keyword evidence="3" id="KW-0378">Hydrolase</keyword>
<name>A0ABX0VA95_9HYPH</name>
<dbReference type="Gene3D" id="3.90.226.10">
    <property type="entry name" value="2-enoyl-CoA Hydratase, Chain A, domain 1"/>
    <property type="match status" value="1"/>
</dbReference>
<evidence type="ECO:0000313" key="7">
    <source>
        <dbReference type="Proteomes" id="UP000707352"/>
    </source>
</evidence>
<evidence type="ECO:0000256" key="1">
    <source>
        <dbReference type="ARBA" id="ARBA00008683"/>
    </source>
</evidence>
<evidence type="ECO:0000313" key="6">
    <source>
        <dbReference type="EMBL" id="NIX76739.1"/>
    </source>
</evidence>
<sequence>MLPERVQFILPSRFRARHPLVPVVRLAGPIGSILPFRTGLAISTVAPMLERAFDVEGARAVAIVVNSPGGSAAQSHLIFKRIRDHAEEKKLPVFAFVEDAAASGGYMIACAADEIFADPASIVGSIGVLSASFGLDKFIERFGIERRVHTAGARKAMLDPFRPENPADVEHLQGLQRRIHEVFVDLVKARRGGKLKDENGYLFSGAFWVGTEAAELGLVDGLGDIRSIMRQRFGEKVQLRLVEPPRPALLGRFFGRRSFSQGGLIDPAEALGALEERAAWSRLGL</sequence>
<dbReference type="InterPro" id="IPR029045">
    <property type="entry name" value="ClpP/crotonase-like_dom_sf"/>
</dbReference>
<reference evidence="6 7" key="1">
    <citation type="submission" date="2020-03" db="EMBL/GenBank/DDBJ databases">
        <title>The genome sequence of Microvirga sp. c23x22.</title>
        <authorList>
            <person name="Zhang X."/>
        </authorList>
    </citation>
    <scope>NUCLEOTIDE SEQUENCE [LARGE SCALE GENOMIC DNA]</scope>
    <source>
        <strain evidence="7">c23x22</strain>
    </source>
</reference>
<evidence type="ECO:0000256" key="3">
    <source>
        <dbReference type="ARBA" id="ARBA00022801"/>
    </source>
</evidence>
<keyword evidence="7" id="KW-1185">Reference proteome</keyword>
<dbReference type="CDD" id="cd07023">
    <property type="entry name" value="S49_Sppa_N_C"/>
    <property type="match status" value="1"/>
</dbReference>
<gene>
    <name evidence="6" type="ORF">HB375_08945</name>
</gene>
<keyword evidence="2" id="KW-0645">Protease</keyword>
<comment type="caution">
    <text evidence="6">The sequence shown here is derived from an EMBL/GenBank/DDBJ whole genome shotgun (WGS) entry which is preliminary data.</text>
</comment>
<protein>
    <submittedName>
        <fullName evidence="6">S49 family peptidase</fullName>
    </submittedName>
</protein>
<evidence type="ECO:0000259" key="5">
    <source>
        <dbReference type="Pfam" id="PF01343"/>
    </source>
</evidence>
<dbReference type="InterPro" id="IPR047272">
    <property type="entry name" value="S49_SppA_C"/>
</dbReference>
<dbReference type="Pfam" id="PF01343">
    <property type="entry name" value="Peptidase_S49"/>
    <property type="match status" value="1"/>
</dbReference>
<organism evidence="6 7">
    <name type="scientific">Microvirga terricola</name>
    <dbReference type="NCBI Taxonomy" id="2719797"/>
    <lineage>
        <taxon>Bacteria</taxon>
        <taxon>Pseudomonadati</taxon>
        <taxon>Pseudomonadota</taxon>
        <taxon>Alphaproteobacteria</taxon>
        <taxon>Hyphomicrobiales</taxon>
        <taxon>Methylobacteriaceae</taxon>
        <taxon>Microvirga</taxon>
    </lineage>
</organism>
<dbReference type="PANTHER" id="PTHR42987:SF8">
    <property type="entry name" value="PROTEINASE"/>
    <property type="match status" value="1"/>
</dbReference>
<proteinExistence type="inferred from homology"/>
<dbReference type="InterPro" id="IPR002142">
    <property type="entry name" value="Peptidase_S49"/>
</dbReference>
<evidence type="ECO:0000256" key="4">
    <source>
        <dbReference type="ARBA" id="ARBA00022825"/>
    </source>
</evidence>
<dbReference type="SUPFAM" id="SSF52096">
    <property type="entry name" value="ClpP/crotonase"/>
    <property type="match status" value="1"/>
</dbReference>
<evidence type="ECO:0000256" key="2">
    <source>
        <dbReference type="ARBA" id="ARBA00022670"/>
    </source>
</evidence>